<dbReference type="GO" id="GO:0008610">
    <property type="term" value="P:lipid biosynthetic process"/>
    <property type="evidence" value="ECO:0007669"/>
    <property type="project" value="InterPro"/>
</dbReference>
<keyword evidence="13" id="KW-1185">Reference proteome</keyword>
<evidence type="ECO:0000256" key="10">
    <source>
        <dbReference type="SAM" id="Phobius"/>
    </source>
</evidence>
<proteinExistence type="inferred from homology"/>
<evidence type="ECO:0000256" key="7">
    <source>
        <dbReference type="ARBA" id="ARBA00023136"/>
    </source>
</evidence>
<keyword evidence="8" id="KW-0456">Lyase</keyword>
<organism evidence="12">
    <name type="scientific">Spirodela intermedia</name>
    <name type="common">Intermediate duckweed</name>
    <dbReference type="NCBI Taxonomy" id="51605"/>
    <lineage>
        <taxon>Eukaryota</taxon>
        <taxon>Viridiplantae</taxon>
        <taxon>Streptophyta</taxon>
        <taxon>Embryophyta</taxon>
        <taxon>Tracheophyta</taxon>
        <taxon>Spermatophyta</taxon>
        <taxon>Magnoliopsida</taxon>
        <taxon>Liliopsida</taxon>
        <taxon>Araceae</taxon>
        <taxon>Lemnoideae</taxon>
        <taxon>Spirodela</taxon>
    </lineage>
</organism>
<accession>A0A7I8JI39</accession>
<evidence type="ECO:0000256" key="2">
    <source>
        <dbReference type="ARBA" id="ARBA00009324"/>
    </source>
</evidence>
<gene>
    <name evidence="12" type="ORF">SI7747_12015800</name>
</gene>
<evidence type="ECO:0000256" key="4">
    <source>
        <dbReference type="ARBA" id="ARBA00022692"/>
    </source>
</evidence>
<keyword evidence="4 10" id="KW-0812">Transmembrane</keyword>
<dbReference type="EMBL" id="CACRZD030000012">
    <property type="protein sequence ID" value="CAA6669405.1"/>
    <property type="molecule type" value="Genomic_DNA"/>
</dbReference>
<evidence type="ECO:0000256" key="8">
    <source>
        <dbReference type="ARBA" id="ARBA00023239"/>
    </source>
</evidence>
<comment type="catalytic activity">
    <reaction evidence="9">
        <text>a long-chain fatty aldehyde + 2 NADPH + O2 + H(+) = a long-chain alkane + formate + 2 NADP(+) + H2O</text>
        <dbReference type="Rhea" id="RHEA:21440"/>
        <dbReference type="ChEBI" id="CHEBI:15377"/>
        <dbReference type="ChEBI" id="CHEBI:15378"/>
        <dbReference type="ChEBI" id="CHEBI:15379"/>
        <dbReference type="ChEBI" id="CHEBI:15740"/>
        <dbReference type="ChEBI" id="CHEBI:17176"/>
        <dbReference type="ChEBI" id="CHEBI:57783"/>
        <dbReference type="ChEBI" id="CHEBI:58349"/>
        <dbReference type="ChEBI" id="CHEBI:83563"/>
        <dbReference type="EC" id="4.1.99.5"/>
    </reaction>
</comment>
<comment type="subcellular location">
    <subcellularLocation>
        <location evidence="1">Endoplasmic reticulum membrane</location>
        <topology evidence="1">Multi-pass membrane protein</topology>
    </subcellularLocation>
</comment>
<evidence type="ECO:0000259" key="11">
    <source>
        <dbReference type="Pfam" id="PF04116"/>
    </source>
</evidence>
<feature type="transmembrane region" description="Helical" evidence="10">
    <location>
        <begin position="108"/>
        <end position="126"/>
    </location>
</feature>
<name>A0A7I8JI39_SPIIN</name>
<keyword evidence="7 10" id="KW-0472">Membrane</keyword>
<dbReference type="GO" id="GO:0016491">
    <property type="term" value="F:oxidoreductase activity"/>
    <property type="evidence" value="ECO:0007669"/>
    <property type="project" value="InterPro"/>
</dbReference>
<dbReference type="EMBL" id="LR743599">
    <property type="protein sequence ID" value="CAA2630162.1"/>
    <property type="molecule type" value="Genomic_DNA"/>
</dbReference>
<feature type="domain" description="Fatty acid hydroxylase" evidence="11">
    <location>
        <begin position="113"/>
        <end position="180"/>
    </location>
</feature>
<protein>
    <recommendedName>
        <fullName evidence="3">aldehyde oxygenase (deformylating)</fullName>
        <ecNumber evidence="3">4.1.99.5</ecNumber>
    </recommendedName>
</protein>
<dbReference type="GO" id="GO:0071771">
    <property type="term" value="F:aldehyde oxygenase (deformylating) activity"/>
    <property type="evidence" value="ECO:0007669"/>
    <property type="project" value="UniProtKB-EC"/>
</dbReference>
<dbReference type="GO" id="GO:0005789">
    <property type="term" value="C:endoplasmic reticulum membrane"/>
    <property type="evidence" value="ECO:0007669"/>
    <property type="project" value="UniProtKB-SubCell"/>
</dbReference>
<evidence type="ECO:0000256" key="6">
    <source>
        <dbReference type="ARBA" id="ARBA00022989"/>
    </source>
</evidence>
<dbReference type="PANTHER" id="PTHR11863">
    <property type="entry name" value="STEROL DESATURASE"/>
    <property type="match status" value="1"/>
</dbReference>
<keyword evidence="6 10" id="KW-1133">Transmembrane helix</keyword>
<reference evidence="12 13" key="1">
    <citation type="submission" date="2019-12" db="EMBL/GenBank/DDBJ databases">
        <authorList>
            <person name="Scholz U."/>
            <person name="Mascher M."/>
            <person name="Fiebig A."/>
        </authorList>
    </citation>
    <scope>NUCLEOTIDE SEQUENCE</scope>
</reference>
<feature type="transmembrane region" description="Helical" evidence="10">
    <location>
        <begin position="20"/>
        <end position="44"/>
    </location>
</feature>
<dbReference type="Proteomes" id="UP001189122">
    <property type="component" value="Unassembled WGS sequence"/>
</dbReference>
<evidence type="ECO:0000256" key="1">
    <source>
        <dbReference type="ARBA" id="ARBA00004477"/>
    </source>
</evidence>
<dbReference type="InterPro" id="IPR006694">
    <property type="entry name" value="Fatty_acid_hydroxylase"/>
</dbReference>
<comment type="similarity">
    <text evidence="2">Belongs to the sterol desaturase family.</text>
</comment>
<keyword evidence="5" id="KW-0256">Endoplasmic reticulum</keyword>
<evidence type="ECO:0000313" key="13">
    <source>
        <dbReference type="Proteomes" id="UP001189122"/>
    </source>
</evidence>
<dbReference type="InterPro" id="IPR050307">
    <property type="entry name" value="Sterol_Desaturase_Related"/>
</dbReference>
<sequence length="242" mass="27907">MLTYYPIWKGFLTTHFSEFQLASVATFLLHESVFFLSGIPFMVLERAGLLSKYKIQGKNNTMDAQEKCVLRLILYHFCVNFPVMIVSYPIFRSMGMRITLPLPPWKVVLSQIVFYFILEDFIFYWGHRVLHTKWLYKHVHSVHHDQLQVRHPFGLTSEYAHPAEILFLGFATILGPALTGPICSRSGCGWSSDADFHDYHHRVLYTKSGNYSSTFTYMDWLFGTDKGYRAGKAALNGEGKQA</sequence>
<dbReference type="Pfam" id="PF04116">
    <property type="entry name" value="FA_hydroxylase"/>
    <property type="match status" value="1"/>
</dbReference>
<dbReference type="AlphaFoldDB" id="A0A7I8JI39"/>
<dbReference type="GO" id="GO:0005506">
    <property type="term" value="F:iron ion binding"/>
    <property type="evidence" value="ECO:0007669"/>
    <property type="project" value="InterPro"/>
</dbReference>
<evidence type="ECO:0000256" key="3">
    <source>
        <dbReference type="ARBA" id="ARBA00013146"/>
    </source>
</evidence>
<evidence type="ECO:0000313" key="12">
    <source>
        <dbReference type="EMBL" id="CAA2630162.1"/>
    </source>
</evidence>
<dbReference type="EC" id="4.1.99.5" evidence="3"/>
<evidence type="ECO:0000256" key="5">
    <source>
        <dbReference type="ARBA" id="ARBA00022824"/>
    </source>
</evidence>
<feature type="transmembrane region" description="Helical" evidence="10">
    <location>
        <begin position="68"/>
        <end position="88"/>
    </location>
</feature>
<evidence type="ECO:0000256" key="9">
    <source>
        <dbReference type="ARBA" id="ARBA00047909"/>
    </source>
</evidence>